<feature type="compositionally biased region" description="Pro residues" evidence="1">
    <location>
        <begin position="224"/>
        <end position="237"/>
    </location>
</feature>
<keyword evidence="4" id="KW-1185">Reference proteome</keyword>
<comment type="caution">
    <text evidence="3">The sequence shown here is derived from an EMBL/GenBank/DDBJ whole genome shotgun (WGS) entry which is preliminary data.</text>
</comment>
<organism evidence="3 4">
    <name type="scientific">Sphingomonas oligophenolica</name>
    <dbReference type="NCBI Taxonomy" id="301154"/>
    <lineage>
        <taxon>Bacteria</taxon>
        <taxon>Pseudomonadati</taxon>
        <taxon>Pseudomonadota</taxon>
        <taxon>Alphaproteobacteria</taxon>
        <taxon>Sphingomonadales</taxon>
        <taxon>Sphingomonadaceae</taxon>
        <taxon>Sphingomonas</taxon>
    </lineage>
</organism>
<evidence type="ECO:0000256" key="1">
    <source>
        <dbReference type="SAM" id="MobiDB-lite"/>
    </source>
</evidence>
<feature type="compositionally biased region" description="Basic and acidic residues" evidence="1">
    <location>
        <begin position="201"/>
        <end position="211"/>
    </location>
</feature>
<accession>A0ABU9Y087</accession>
<keyword evidence="2" id="KW-0472">Membrane</keyword>
<dbReference type="RefSeq" id="WP_343891878.1">
    <property type="nucleotide sequence ID" value="NZ_BAAAEH010000047.1"/>
</dbReference>
<feature type="compositionally biased region" description="Low complexity" evidence="1">
    <location>
        <begin position="268"/>
        <end position="281"/>
    </location>
</feature>
<dbReference type="EMBL" id="JBDIME010000003">
    <property type="protein sequence ID" value="MEN2789223.1"/>
    <property type="molecule type" value="Genomic_DNA"/>
</dbReference>
<feature type="transmembrane region" description="Helical" evidence="2">
    <location>
        <begin position="64"/>
        <end position="86"/>
    </location>
</feature>
<keyword evidence="2" id="KW-0812">Transmembrane</keyword>
<feature type="compositionally biased region" description="Low complexity" evidence="1">
    <location>
        <begin position="238"/>
        <end position="255"/>
    </location>
</feature>
<sequence length="342" mass="36684">MVFVSRRQRLNLPIAPLVAALIGGLTALVFALMPVDRLEDFVIDSGIAAVLPAAEPPLGDTARAVLIMVGGGGTALIAWFALFLMIGARAIVIQRSGASDEGRAPVLRRADAHPDAPARRPLFANRELGTPFLDVRANRPIHIVADLREAEDARFEPVTEERDLPADLDTPLAAFDPQAIPEEPLDWFRKPAPLLRTPRRQVFDPSERFETFDLTPMRRSAPSPLSPPTPFPAPLSPVPVSSEPASPAPASSAPLSPSPASPPPSPMAPAATTPASPVSESPRSRASARVELDPSATIHALLDRLERGVGRRETALPPPPPPRREETLEDTLVALRRLAQRA</sequence>
<feature type="transmembrane region" description="Helical" evidence="2">
    <location>
        <begin position="12"/>
        <end position="33"/>
    </location>
</feature>
<dbReference type="Proteomes" id="UP001419910">
    <property type="component" value="Unassembled WGS sequence"/>
</dbReference>
<reference evidence="3 4" key="1">
    <citation type="submission" date="2024-05" db="EMBL/GenBank/DDBJ databases">
        <authorList>
            <person name="Liu Q."/>
            <person name="Xin Y.-H."/>
        </authorList>
    </citation>
    <scope>NUCLEOTIDE SEQUENCE [LARGE SCALE GENOMIC DNA]</scope>
    <source>
        <strain evidence="3 4">CGMCC 1.10181</strain>
    </source>
</reference>
<gene>
    <name evidence="3" type="ORF">ABC974_06270</name>
</gene>
<evidence type="ECO:0000313" key="4">
    <source>
        <dbReference type="Proteomes" id="UP001419910"/>
    </source>
</evidence>
<evidence type="ECO:0000313" key="3">
    <source>
        <dbReference type="EMBL" id="MEN2789223.1"/>
    </source>
</evidence>
<keyword evidence="2" id="KW-1133">Transmembrane helix</keyword>
<feature type="compositionally biased region" description="Pro residues" evidence="1">
    <location>
        <begin position="256"/>
        <end position="267"/>
    </location>
</feature>
<feature type="region of interest" description="Disordered" evidence="1">
    <location>
        <begin position="199"/>
        <end position="329"/>
    </location>
</feature>
<evidence type="ECO:0000256" key="2">
    <source>
        <dbReference type="SAM" id="Phobius"/>
    </source>
</evidence>
<feature type="compositionally biased region" description="Basic and acidic residues" evidence="1">
    <location>
        <begin position="301"/>
        <end position="314"/>
    </location>
</feature>
<proteinExistence type="predicted"/>
<name>A0ABU9Y087_9SPHN</name>
<protein>
    <submittedName>
        <fullName evidence="3">Uncharacterized protein</fullName>
    </submittedName>
</protein>